<evidence type="ECO:0000313" key="3">
    <source>
        <dbReference type="Proteomes" id="UP000075880"/>
    </source>
</evidence>
<evidence type="ECO:0000256" key="1">
    <source>
        <dbReference type="SAM" id="Phobius"/>
    </source>
</evidence>
<keyword evidence="1" id="KW-0472">Membrane</keyword>
<protein>
    <submittedName>
        <fullName evidence="2">Uncharacterized protein</fullName>
    </submittedName>
</protein>
<proteinExistence type="predicted"/>
<dbReference type="EnsemblMetazoa" id="ENSAATROPT014002">
    <property type="protein sequence ID" value="ENSAATROPP012758"/>
    <property type="gene ID" value="ENSAATROPG011362"/>
</dbReference>
<reference evidence="2" key="1">
    <citation type="submission" date="2024-04" db="UniProtKB">
        <authorList>
            <consortium name="EnsemblMetazoa"/>
        </authorList>
    </citation>
    <scope>IDENTIFICATION</scope>
    <source>
        <strain evidence="2">EBRO</strain>
    </source>
</reference>
<sequence length="102" mass="11842">MPPCGKRVVRASASTHCSRDRPEGAVKFRLHQRLHRGVGSRFLLYLRSLCIFTWRFLILLRQWFLACLTVERFLPSLPSIFLQGHCNERDEATATNIGKEQE</sequence>
<accession>A0AAG5DQ40</accession>
<keyword evidence="3" id="KW-1185">Reference proteome</keyword>
<keyword evidence="1" id="KW-1133">Transmembrane helix</keyword>
<dbReference type="Proteomes" id="UP000075880">
    <property type="component" value="Unassembled WGS sequence"/>
</dbReference>
<keyword evidence="1" id="KW-0812">Transmembrane</keyword>
<feature type="transmembrane region" description="Helical" evidence="1">
    <location>
        <begin position="42"/>
        <end position="64"/>
    </location>
</feature>
<evidence type="ECO:0000313" key="2">
    <source>
        <dbReference type="EnsemblMetazoa" id="ENSAATROPP012758"/>
    </source>
</evidence>
<name>A0AAG5DQ40_ANOAO</name>
<dbReference type="AlphaFoldDB" id="A0AAG5DQ40"/>
<organism evidence="2 3">
    <name type="scientific">Anopheles atroparvus</name>
    <name type="common">European mosquito</name>
    <dbReference type="NCBI Taxonomy" id="41427"/>
    <lineage>
        <taxon>Eukaryota</taxon>
        <taxon>Metazoa</taxon>
        <taxon>Ecdysozoa</taxon>
        <taxon>Arthropoda</taxon>
        <taxon>Hexapoda</taxon>
        <taxon>Insecta</taxon>
        <taxon>Pterygota</taxon>
        <taxon>Neoptera</taxon>
        <taxon>Endopterygota</taxon>
        <taxon>Diptera</taxon>
        <taxon>Nematocera</taxon>
        <taxon>Culicoidea</taxon>
        <taxon>Culicidae</taxon>
        <taxon>Anophelinae</taxon>
        <taxon>Anopheles</taxon>
    </lineage>
</organism>